<feature type="binding site" evidence="4">
    <location>
        <position position="133"/>
    </location>
    <ligand>
        <name>heme b</name>
        <dbReference type="ChEBI" id="CHEBI:60344"/>
    </ligand>
</feature>
<evidence type="ECO:0000256" key="2">
    <source>
        <dbReference type="ARBA" id="ARBA00022723"/>
    </source>
</evidence>
<feature type="compositionally biased region" description="Polar residues" evidence="6">
    <location>
        <begin position="1"/>
        <end position="15"/>
    </location>
</feature>
<dbReference type="Pfam" id="PF01126">
    <property type="entry name" value="Heme_oxygenase"/>
    <property type="match status" value="1"/>
</dbReference>
<dbReference type="InterPro" id="IPR016053">
    <property type="entry name" value="Haem_Oase-like"/>
</dbReference>
<keyword evidence="3 5" id="KW-0408">Iron</keyword>
<dbReference type="PANTHER" id="PTHR10720">
    <property type="entry name" value="HEME OXYGENASE"/>
    <property type="match status" value="1"/>
</dbReference>
<proteinExistence type="predicted"/>
<feature type="binding site" evidence="4">
    <location>
        <position position="18"/>
    </location>
    <ligand>
        <name>heme b</name>
        <dbReference type="ChEBI" id="CHEBI:60344"/>
    </ligand>
</feature>
<evidence type="ECO:0000313" key="7">
    <source>
        <dbReference type="EMBL" id="ACQ82114.1"/>
    </source>
</evidence>
<evidence type="ECO:0000313" key="8">
    <source>
        <dbReference type="Proteomes" id="UP000007962"/>
    </source>
</evidence>
<dbReference type="EMBL" id="CP001618">
    <property type="protein sequence ID" value="ACQ82114.1"/>
    <property type="molecule type" value="Genomic_DNA"/>
</dbReference>
<dbReference type="GO" id="GO:0006788">
    <property type="term" value="P:heme oxidation"/>
    <property type="evidence" value="ECO:0007669"/>
    <property type="project" value="InterPro"/>
</dbReference>
<evidence type="ECO:0000256" key="3">
    <source>
        <dbReference type="ARBA" id="ARBA00023004"/>
    </source>
</evidence>
<dbReference type="GO" id="GO:0004392">
    <property type="term" value="F:heme oxygenase (decyclizing) activity"/>
    <property type="evidence" value="ECO:0007669"/>
    <property type="project" value="InterPro"/>
</dbReference>
<feature type="binding site" description="axial binding residue" evidence="5">
    <location>
        <position position="25"/>
    </location>
    <ligand>
        <name>heme b</name>
        <dbReference type="ChEBI" id="CHEBI:60344"/>
    </ligand>
    <ligandPart>
        <name>Fe</name>
        <dbReference type="ChEBI" id="CHEBI:18248"/>
    </ligandPart>
</feature>
<name>C5C4J0_BEUC1</name>
<dbReference type="STRING" id="471853.Bcav_3872"/>
<feature type="compositionally biased region" description="Basic and acidic residues" evidence="6">
    <location>
        <begin position="16"/>
        <end position="28"/>
    </location>
</feature>
<organism evidence="7 8">
    <name type="scientific">Beutenbergia cavernae (strain ATCC BAA-8 / DSM 12333 / CCUG 43141 / JCM 11478 / NBRC 16432 / NCIMB 13614 / HKI 0122)</name>
    <dbReference type="NCBI Taxonomy" id="471853"/>
    <lineage>
        <taxon>Bacteria</taxon>
        <taxon>Bacillati</taxon>
        <taxon>Actinomycetota</taxon>
        <taxon>Actinomycetes</taxon>
        <taxon>Micrococcales</taxon>
        <taxon>Beutenbergiaceae</taxon>
        <taxon>Beutenbergia</taxon>
    </lineage>
</organism>
<evidence type="ECO:0000256" key="6">
    <source>
        <dbReference type="SAM" id="MobiDB-lite"/>
    </source>
</evidence>
<dbReference type="GO" id="GO:0020037">
    <property type="term" value="F:heme binding"/>
    <property type="evidence" value="ECO:0007669"/>
    <property type="project" value="TreeGrafter"/>
</dbReference>
<dbReference type="PRINTS" id="PR00088">
    <property type="entry name" value="HAEMOXYGNASE"/>
</dbReference>
<dbReference type="PIRSF" id="PIRSF000343">
    <property type="entry name" value="Haem_Oase"/>
    <property type="match status" value="1"/>
</dbReference>
<dbReference type="GO" id="GO:0042167">
    <property type="term" value="P:heme catabolic process"/>
    <property type="evidence" value="ECO:0007669"/>
    <property type="project" value="TreeGrafter"/>
</dbReference>
<evidence type="ECO:0000256" key="1">
    <source>
        <dbReference type="ARBA" id="ARBA00022617"/>
    </source>
</evidence>
<keyword evidence="7" id="KW-0560">Oxidoreductase</keyword>
<keyword evidence="1 4" id="KW-0349">Heme</keyword>
<dbReference type="InterPro" id="IPR002051">
    <property type="entry name" value="Haem_Oase"/>
</dbReference>
<dbReference type="AlphaFoldDB" id="C5C4J0"/>
<dbReference type="OrthoDB" id="5493802at2"/>
<dbReference type="CDD" id="cd19165">
    <property type="entry name" value="HemeO"/>
    <property type="match status" value="1"/>
</dbReference>
<feature type="region of interest" description="Disordered" evidence="6">
    <location>
        <begin position="1"/>
        <end position="28"/>
    </location>
</feature>
<dbReference type="SUPFAM" id="SSF48613">
    <property type="entry name" value="Heme oxygenase-like"/>
    <property type="match status" value="1"/>
</dbReference>
<feature type="binding site" evidence="4">
    <location>
        <position position="180"/>
    </location>
    <ligand>
        <name>heme b</name>
        <dbReference type="ChEBI" id="CHEBI:60344"/>
    </ligand>
</feature>
<evidence type="ECO:0000256" key="5">
    <source>
        <dbReference type="PIRSR" id="PIRSR000343-2"/>
    </source>
</evidence>
<sequence length="225" mass="24570">MTTLTPATDLDSLSTRLREATRPEHEHAETRGFVTDLMSGALGRDAYVDLATQHHAIYSALEDVESAMAGDAVGATFVFGELARVASLEADLAVLRGPDWRTDVRLLPSTQEYGARIRSAGSAWSGHYLAHAYTRYLGDLSGGQIVRRMLERHYGLADDELTFYAFPSIAKPKVFKDGYRARIDAAPYSPAEGAEIVAEVRRAFAFNSALFTQLGEVHHAAARPA</sequence>
<keyword evidence="8" id="KW-1185">Reference proteome</keyword>
<gene>
    <name evidence="7" type="ordered locus">Bcav_3872</name>
</gene>
<dbReference type="Proteomes" id="UP000007962">
    <property type="component" value="Chromosome"/>
</dbReference>
<dbReference type="InterPro" id="IPR016084">
    <property type="entry name" value="Haem_Oase-like_multi-hlx"/>
</dbReference>
<dbReference type="GO" id="GO:0046872">
    <property type="term" value="F:metal ion binding"/>
    <property type="evidence" value="ECO:0007669"/>
    <property type="project" value="UniProtKB-KW"/>
</dbReference>
<dbReference type="PANTHER" id="PTHR10720:SF0">
    <property type="entry name" value="HEME OXYGENASE"/>
    <property type="match status" value="1"/>
</dbReference>
<dbReference type="GO" id="GO:0006979">
    <property type="term" value="P:response to oxidative stress"/>
    <property type="evidence" value="ECO:0007669"/>
    <property type="project" value="TreeGrafter"/>
</dbReference>
<dbReference type="RefSeq" id="WP_015884351.1">
    <property type="nucleotide sequence ID" value="NC_012669.1"/>
</dbReference>
<dbReference type="eggNOG" id="COG5398">
    <property type="taxonomic scope" value="Bacteria"/>
</dbReference>
<reference evidence="7 8" key="1">
    <citation type="journal article" date="2009" name="Stand. Genomic Sci.">
        <title>Complete genome sequence of Beutenbergia cavernae type strain (HKI 0122).</title>
        <authorList>
            <person name="Land M."/>
            <person name="Pukall R."/>
            <person name="Abt B."/>
            <person name="Goker M."/>
            <person name="Rohde M."/>
            <person name="Glavina Del Rio T."/>
            <person name="Tice H."/>
            <person name="Copeland A."/>
            <person name="Cheng J.F."/>
            <person name="Lucas S."/>
            <person name="Chen F."/>
            <person name="Nolan M."/>
            <person name="Bruce D."/>
            <person name="Goodwin L."/>
            <person name="Pitluck S."/>
            <person name="Ivanova N."/>
            <person name="Mavromatis K."/>
            <person name="Ovchinnikova G."/>
            <person name="Pati A."/>
            <person name="Chen A."/>
            <person name="Palaniappan K."/>
            <person name="Hauser L."/>
            <person name="Chang Y.J."/>
            <person name="Jefferies C.C."/>
            <person name="Saunders E."/>
            <person name="Brettin T."/>
            <person name="Detter J.C."/>
            <person name="Han C."/>
            <person name="Chain P."/>
            <person name="Bristow J."/>
            <person name="Eisen J.A."/>
            <person name="Markowitz V."/>
            <person name="Hugenholtz P."/>
            <person name="Kyrpides N.C."/>
            <person name="Klenk H.P."/>
            <person name="Lapidus A."/>
        </authorList>
    </citation>
    <scope>NUCLEOTIDE SEQUENCE [LARGE SCALE GENOMIC DNA]</scope>
    <source>
        <strain evidence="8">ATCC BAA-8 / DSM 12333 / NBRC 16432</strain>
    </source>
</reference>
<dbReference type="EC" id="1.14.99.3" evidence="7"/>
<dbReference type="HOGENOM" id="CLU_057050_2_0_11"/>
<dbReference type="Gene3D" id="1.20.910.10">
    <property type="entry name" value="Heme oxygenase-like"/>
    <property type="match status" value="1"/>
</dbReference>
<evidence type="ECO:0000256" key="4">
    <source>
        <dbReference type="PIRSR" id="PIRSR000343-1"/>
    </source>
</evidence>
<dbReference type="KEGG" id="bcv:Bcav_3872"/>
<accession>C5C4J0</accession>
<protein>
    <submittedName>
        <fullName evidence="7">Heme oxygenase</fullName>
        <ecNumber evidence="7">1.14.99.3</ecNumber>
    </submittedName>
</protein>
<keyword evidence="2 5" id="KW-0479">Metal-binding</keyword>